<proteinExistence type="predicted"/>
<name>A0A348WDF2_9RHOB</name>
<feature type="non-terminal residue" evidence="2">
    <location>
        <position position="1"/>
    </location>
</feature>
<reference evidence="2 3" key="1">
    <citation type="journal article" date="2018" name="Nat. Biotechnol.">
        <title>A standardized bacterial taxonomy based on genome phylogeny substantially revises the tree of life.</title>
        <authorList>
            <person name="Parks D.H."/>
            <person name="Chuvochina M."/>
            <person name="Waite D.W."/>
            <person name="Rinke C."/>
            <person name="Skarshewski A."/>
            <person name="Chaumeil P.A."/>
            <person name="Hugenholtz P."/>
        </authorList>
    </citation>
    <scope>NUCLEOTIDE SEQUENCE [LARGE SCALE GENOMIC DNA]</scope>
    <source>
        <strain evidence="2">UBA9169</strain>
    </source>
</reference>
<accession>A0A348WDF2</accession>
<evidence type="ECO:0000313" key="2">
    <source>
        <dbReference type="EMBL" id="HAR52564.1"/>
    </source>
</evidence>
<feature type="non-terminal residue" evidence="2">
    <location>
        <position position="46"/>
    </location>
</feature>
<feature type="transmembrane region" description="Helical" evidence="1">
    <location>
        <begin position="6"/>
        <end position="24"/>
    </location>
</feature>
<comment type="caution">
    <text evidence="2">The sequence shown here is derived from an EMBL/GenBank/DDBJ whole genome shotgun (WGS) entry which is preliminary data.</text>
</comment>
<dbReference type="Proteomes" id="UP000264719">
    <property type="component" value="Unassembled WGS sequence"/>
</dbReference>
<dbReference type="EMBL" id="DMVW01000116">
    <property type="protein sequence ID" value="HAR52564.1"/>
    <property type="molecule type" value="Genomic_DNA"/>
</dbReference>
<protein>
    <submittedName>
        <fullName evidence="2">Microcin ABC transporter permease</fullName>
    </submittedName>
</protein>
<dbReference type="AlphaFoldDB" id="A0A348WDF2"/>
<organism evidence="2 3">
    <name type="scientific">Roseovarius nubinhibens</name>
    <dbReference type="NCBI Taxonomy" id="314263"/>
    <lineage>
        <taxon>Bacteria</taxon>
        <taxon>Pseudomonadati</taxon>
        <taxon>Pseudomonadota</taxon>
        <taxon>Alphaproteobacteria</taxon>
        <taxon>Rhodobacterales</taxon>
        <taxon>Roseobacteraceae</taxon>
        <taxon>Roseovarius</taxon>
    </lineage>
</organism>
<evidence type="ECO:0000256" key="1">
    <source>
        <dbReference type="SAM" id="Phobius"/>
    </source>
</evidence>
<keyword evidence="1" id="KW-1133">Transmembrane helix</keyword>
<keyword evidence="1" id="KW-0472">Membrane</keyword>
<keyword evidence="1" id="KW-0812">Transmembrane</keyword>
<sequence>YLWHIVLPVTAMLIGSFATLTLLTKNSFLDEIKKHYVMTARAKGLS</sequence>
<gene>
    <name evidence="2" type="ORF">DCS45_11915</name>
</gene>
<evidence type="ECO:0000313" key="3">
    <source>
        <dbReference type="Proteomes" id="UP000264719"/>
    </source>
</evidence>